<proteinExistence type="predicted"/>
<sequence length="286" mass="31044">MSRVVIAGAGSLAQKLQTHLGSRHEVRLTTGVDLTARHEAEVALAGAEVVVMLAQARAPLAALKTAALNDVDQLMADSVARAAKLVGARHLVHFACGDDDRRVPLLEKSGLVVSTLRGGGPDPVTALAQLIDGGAVPAPAPWSSSTPTRDEPRWRTCSVQRYVMPKGWNATRLAEAYFAWLPGNAPFTKVSRVNGVFTLHLAGIRALVLRREPGRSDDDTAWFEIADGAFAERGKGRLEFRVLLDGSVLAGIIGYEPSLPFFLYRFTQSLIHERVMKRFGTWLETQ</sequence>
<dbReference type="AlphaFoldDB" id="A0A2W5V0Z7"/>
<accession>A0A2W5V0Z7</accession>
<evidence type="ECO:0000313" key="2">
    <source>
        <dbReference type="Proteomes" id="UP000249061"/>
    </source>
</evidence>
<dbReference type="EMBL" id="QFQP01000021">
    <property type="protein sequence ID" value="PZR09354.1"/>
    <property type="molecule type" value="Genomic_DNA"/>
</dbReference>
<comment type="caution">
    <text evidence="1">The sequence shown here is derived from an EMBL/GenBank/DDBJ whole genome shotgun (WGS) entry which is preliminary data.</text>
</comment>
<gene>
    <name evidence="1" type="ORF">DI536_22500</name>
</gene>
<evidence type="ECO:0000313" key="1">
    <source>
        <dbReference type="EMBL" id="PZR09354.1"/>
    </source>
</evidence>
<evidence type="ECO:0008006" key="3">
    <source>
        <dbReference type="Google" id="ProtNLM"/>
    </source>
</evidence>
<dbReference type="Proteomes" id="UP000249061">
    <property type="component" value="Unassembled WGS sequence"/>
</dbReference>
<protein>
    <recommendedName>
        <fullName evidence="3">NAD(P)-binding domain-containing protein</fullName>
    </recommendedName>
</protein>
<name>A0A2W5V0Z7_9BACT</name>
<organism evidence="1 2">
    <name type="scientific">Archangium gephyra</name>
    <dbReference type="NCBI Taxonomy" id="48"/>
    <lineage>
        <taxon>Bacteria</taxon>
        <taxon>Pseudomonadati</taxon>
        <taxon>Myxococcota</taxon>
        <taxon>Myxococcia</taxon>
        <taxon>Myxococcales</taxon>
        <taxon>Cystobacterineae</taxon>
        <taxon>Archangiaceae</taxon>
        <taxon>Archangium</taxon>
    </lineage>
</organism>
<reference evidence="1 2" key="1">
    <citation type="submission" date="2017-08" db="EMBL/GenBank/DDBJ databases">
        <title>Infants hospitalized years apart are colonized by the same room-sourced microbial strains.</title>
        <authorList>
            <person name="Brooks B."/>
            <person name="Olm M.R."/>
            <person name="Firek B.A."/>
            <person name="Baker R."/>
            <person name="Thomas B.C."/>
            <person name="Morowitz M.J."/>
            <person name="Banfield J.F."/>
        </authorList>
    </citation>
    <scope>NUCLEOTIDE SEQUENCE [LARGE SCALE GENOMIC DNA]</scope>
    <source>
        <strain evidence="1">S2_003_000_R2_14</strain>
    </source>
</reference>